<dbReference type="PANTHER" id="PTHR46309:SF14">
    <property type="entry name" value="PHD-TYPE DOMAIN-CONTAINING PROTEIN"/>
    <property type="match status" value="1"/>
</dbReference>
<keyword evidence="2 4" id="KW-0863">Zinc-finger</keyword>
<dbReference type="EMBL" id="SDRB02012117">
    <property type="protein sequence ID" value="THF98922.1"/>
    <property type="molecule type" value="Genomic_DNA"/>
</dbReference>
<dbReference type="InterPro" id="IPR019786">
    <property type="entry name" value="Zinc_finger_PHD-type_CS"/>
</dbReference>
<dbReference type="Proteomes" id="UP000306102">
    <property type="component" value="Unassembled WGS sequence"/>
</dbReference>
<dbReference type="InterPro" id="IPR008395">
    <property type="entry name" value="Agenet-like_dom"/>
</dbReference>
<evidence type="ECO:0000259" key="6">
    <source>
        <dbReference type="PROSITE" id="PS50016"/>
    </source>
</evidence>
<dbReference type="InterPro" id="IPR011011">
    <property type="entry name" value="Znf_FYVE_PHD"/>
</dbReference>
<evidence type="ECO:0000256" key="3">
    <source>
        <dbReference type="ARBA" id="ARBA00022833"/>
    </source>
</evidence>
<evidence type="ECO:0000256" key="5">
    <source>
        <dbReference type="SAM" id="MobiDB-lite"/>
    </source>
</evidence>
<proteinExistence type="predicted"/>
<dbReference type="GO" id="GO:0005634">
    <property type="term" value="C:nucleus"/>
    <property type="evidence" value="ECO:0007669"/>
    <property type="project" value="TreeGrafter"/>
</dbReference>
<dbReference type="SUPFAM" id="SSF55729">
    <property type="entry name" value="Acyl-CoA N-acyltransferases (Nat)"/>
    <property type="match status" value="1"/>
</dbReference>
<feature type="compositionally biased region" description="Polar residues" evidence="5">
    <location>
        <begin position="245"/>
        <end position="260"/>
    </location>
</feature>
<keyword evidence="1" id="KW-0479">Metal-binding</keyword>
<dbReference type="PROSITE" id="PS01359">
    <property type="entry name" value="ZF_PHD_1"/>
    <property type="match status" value="1"/>
</dbReference>
<sequence>MKHRRKLLLHERVEVRQFEEGLRGSWHPAVVVDASHLCRSVEYDKLLCEGSKAKLIESITVTKAVEGEYHRGHTPVHYRGNIRPQPLLSKPKYCKTRFKFGTCVDAFYRGAWWEGVIFDCNDDSMVRSVYFPDEGDELKFRVTSLRISQDWDEFLDSWKERCSWVLVDLSNQQGVDAEFIKMVWQRLQLNCGFGKMISEWTCGSLNLWNVYFMEVITQIALELSQVDPGNPECTVRKRGRKPKNTHLTDSSYCLNSNAQGKNPNNLNKLKHPVGDRANELSSQAENSCWEKQLKAGASLNQNKCQKEQLRNLIINGHSSQNKEDGNCVSLPPHTKKSLALEYEQELERVRSLIVCDGVDDHSLICCQTREKENVNDVPVLQRNESLQDDCEVTTKDFVGKTKIKSSHLIPSKGRMKLRQPEHIKCNSAPGFSISSHRQRIYINKQDNLLMGQRVSRKFQQASAKIKSSHEAEGKKNGFSQTKGYLKDIHSQTDLPFTNSGNTVGFKDIVSCPRKQKRKRKRKRGYLGCYQNDTICMVCHFGGELILCDHCPSSYHLTCIDLKDVPEGKWFCPGCQCGLCCVRDACSDKRLFTDVCSQCTRQYHVDCLIKAGFLFPRNYPGETFCSQKCFEMVLDGLFINSVHFGLSSRTLSGIEAGNLLMLSKFKRLDFRGFYVLVLQNGDKLVSVATVRIHGQQVAEMPLVGTHSKYRRLGMCRLLLHELEKMLTQMGIQRLVVPAISELKEIWKSFGFLEMSLPERLELLGYPFLVFQGTTLFHKVLSKSVTTKDTRDLARELEEPMKNNPEVSTDCQVRLGCERRFYGLQYKRKSKPEITGKENTDMYLNGN</sequence>
<dbReference type="SMART" id="SM00743">
    <property type="entry name" value="Agenet"/>
    <property type="match status" value="2"/>
</dbReference>
<feature type="domain" description="PHD-type" evidence="6">
    <location>
        <begin position="532"/>
        <end position="577"/>
    </location>
</feature>
<dbReference type="InterPro" id="IPR019787">
    <property type="entry name" value="Znf_PHD-finger"/>
</dbReference>
<keyword evidence="8" id="KW-1185">Reference proteome</keyword>
<dbReference type="InterPro" id="IPR056511">
    <property type="entry name" value="IDM1_C"/>
</dbReference>
<feature type="region of interest" description="Disordered" evidence="5">
    <location>
        <begin position="231"/>
        <end position="266"/>
    </location>
</feature>
<evidence type="ECO:0000313" key="7">
    <source>
        <dbReference type="EMBL" id="THF98922.1"/>
    </source>
</evidence>
<dbReference type="Gene3D" id="3.30.40.10">
    <property type="entry name" value="Zinc/RING finger domain, C3HC4 (zinc finger)"/>
    <property type="match status" value="1"/>
</dbReference>
<dbReference type="SUPFAM" id="SSF57903">
    <property type="entry name" value="FYVE/PHD zinc finger"/>
    <property type="match status" value="1"/>
</dbReference>
<evidence type="ECO:0000256" key="2">
    <source>
        <dbReference type="ARBA" id="ARBA00022771"/>
    </source>
</evidence>
<organism evidence="7 8">
    <name type="scientific">Camellia sinensis var. sinensis</name>
    <name type="common">China tea</name>
    <dbReference type="NCBI Taxonomy" id="542762"/>
    <lineage>
        <taxon>Eukaryota</taxon>
        <taxon>Viridiplantae</taxon>
        <taxon>Streptophyta</taxon>
        <taxon>Embryophyta</taxon>
        <taxon>Tracheophyta</taxon>
        <taxon>Spermatophyta</taxon>
        <taxon>Magnoliopsida</taxon>
        <taxon>eudicotyledons</taxon>
        <taxon>Gunneridae</taxon>
        <taxon>Pentapetalae</taxon>
        <taxon>asterids</taxon>
        <taxon>Ericales</taxon>
        <taxon>Theaceae</taxon>
        <taxon>Camellia</taxon>
    </lineage>
</organism>
<dbReference type="Pfam" id="PF05641">
    <property type="entry name" value="Agenet"/>
    <property type="match status" value="1"/>
</dbReference>
<dbReference type="GO" id="GO:0003714">
    <property type="term" value="F:transcription corepressor activity"/>
    <property type="evidence" value="ECO:0007669"/>
    <property type="project" value="InterPro"/>
</dbReference>
<dbReference type="AlphaFoldDB" id="A0A4S4D8X0"/>
<dbReference type="PROSITE" id="PS50016">
    <property type="entry name" value="ZF_PHD_2"/>
    <property type="match status" value="1"/>
</dbReference>
<dbReference type="InterPro" id="IPR016181">
    <property type="entry name" value="Acyl_CoA_acyltransferase"/>
</dbReference>
<gene>
    <name evidence="7" type="ORF">TEA_028358</name>
</gene>
<protein>
    <recommendedName>
        <fullName evidence="6">PHD-type domain-containing protein</fullName>
    </recommendedName>
</protein>
<dbReference type="GO" id="GO:0006357">
    <property type="term" value="P:regulation of transcription by RNA polymerase II"/>
    <property type="evidence" value="ECO:0007669"/>
    <property type="project" value="TreeGrafter"/>
</dbReference>
<dbReference type="Gene3D" id="3.40.630.30">
    <property type="match status" value="1"/>
</dbReference>
<dbReference type="GO" id="GO:0008270">
    <property type="term" value="F:zinc ion binding"/>
    <property type="evidence" value="ECO:0007669"/>
    <property type="project" value="UniProtKB-KW"/>
</dbReference>
<dbReference type="InterPro" id="IPR001965">
    <property type="entry name" value="Znf_PHD"/>
</dbReference>
<evidence type="ECO:0000256" key="1">
    <source>
        <dbReference type="ARBA" id="ARBA00022723"/>
    </source>
</evidence>
<dbReference type="Pfam" id="PF23011">
    <property type="entry name" value="PHD-1st_NSD"/>
    <property type="match status" value="1"/>
</dbReference>
<dbReference type="STRING" id="542762.A0A4S4D8X0"/>
<dbReference type="InterPro" id="IPR042163">
    <property type="entry name" value="PHF12"/>
</dbReference>
<name>A0A4S4D8X0_CAMSN</name>
<comment type="caution">
    <text evidence="7">The sequence shown here is derived from an EMBL/GenBank/DDBJ whole genome shotgun (WGS) entry which is preliminary data.</text>
</comment>
<reference evidence="7 8" key="1">
    <citation type="journal article" date="2018" name="Proc. Natl. Acad. Sci. U.S.A.">
        <title>Draft genome sequence of Camellia sinensis var. sinensis provides insights into the evolution of the tea genome and tea quality.</title>
        <authorList>
            <person name="Wei C."/>
            <person name="Yang H."/>
            <person name="Wang S."/>
            <person name="Zhao J."/>
            <person name="Liu C."/>
            <person name="Gao L."/>
            <person name="Xia E."/>
            <person name="Lu Y."/>
            <person name="Tai Y."/>
            <person name="She G."/>
            <person name="Sun J."/>
            <person name="Cao H."/>
            <person name="Tong W."/>
            <person name="Gao Q."/>
            <person name="Li Y."/>
            <person name="Deng W."/>
            <person name="Jiang X."/>
            <person name="Wang W."/>
            <person name="Chen Q."/>
            <person name="Zhang S."/>
            <person name="Li H."/>
            <person name="Wu J."/>
            <person name="Wang P."/>
            <person name="Li P."/>
            <person name="Shi C."/>
            <person name="Zheng F."/>
            <person name="Jian J."/>
            <person name="Huang B."/>
            <person name="Shan D."/>
            <person name="Shi M."/>
            <person name="Fang C."/>
            <person name="Yue Y."/>
            <person name="Li F."/>
            <person name="Li D."/>
            <person name="Wei S."/>
            <person name="Han B."/>
            <person name="Jiang C."/>
            <person name="Yin Y."/>
            <person name="Xia T."/>
            <person name="Zhang Z."/>
            <person name="Bennetzen J.L."/>
            <person name="Zhao S."/>
            <person name="Wan X."/>
        </authorList>
    </citation>
    <scope>NUCLEOTIDE SEQUENCE [LARGE SCALE GENOMIC DNA]</scope>
    <source>
        <strain evidence="8">cv. Shuchazao</strain>
        <tissue evidence="7">Leaf</tissue>
    </source>
</reference>
<dbReference type="PANTHER" id="PTHR46309">
    <property type="entry name" value="PHD FINGER PROTEIN 12"/>
    <property type="match status" value="1"/>
</dbReference>
<dbReference type="InterPro" id="IPR014002">
    <property type="entry name" value="Agenet_dom_plant"/>
</dbReference>
<evidence type="ECO:0000313" key="8">
    <source>
        <dbReference type="Proteomes" id="UP000306102"/>
    </source>
</evidence>
<dbReference type="Pfam" id="PF23209">
    <property type="entry name" value="IDM1_C"/>
    <property type="match status" value="1"/>
</dbReference>
<dbReference type="InterPro" id="IPR013083">
    <property type="entry name" value="Znf_RING/FYVE/PHD"/>
</dbReference>
<keyword evidence="3" id="KW-0862">Zinc</keyword>
<dbReference type="InterPro" id="IPR059153">
    <property type="entry name" value="NSD_PHD-1st"/>
</dbReference>
<evidence type="ECO:0000256" key="4">
    <source>
        <dbReference type="PROSITE-ProRule" id="PRU00146"/>
    </source>
</evidence>
<accession>A0A4S4D8X0</accession>
<dbReference type="SMART" id="SM00249">
    <property type="entry name" value="PHD"/>
    <property type="match status" value="1"/>
</dbReference>